<evidence type="ECO:0000313" key="10">
    <source>
        <dbReference type="Proteomes" id="UP000039660"/>
    </source>
</evidence>
<keyword evidence="7 8" id="KW-0472">Membrane</keyword>
<feature type="transmembrane region" description="Helical" evidence="8">
    <location>
        <begin position="192"/>
        <end position="211"/>
    </location>
</feature>
<dbReference type="InterPro" id="IPR002781">
    <property type="entry name" value="TM_pro_TauE-like"/>
</dbReference>
<proteinExistence type="inferred from homology"/>
<dbReference type="AlphaFoldDB" id="A0A0T7GSB2"/>
<dbReference type="PANTHER" id="PTHR30269">
    <property type="entry name" value="TRANSMEMBRANE PROTEIN YFCA"/>
    <property type="match status" value="1"/>
</dbReference>
<feature type="transmembrane region" description="Helical" evidence="8">
    <location>
        <begin position="32"/>
        <end position="53"/>
    </location>
</feature>
<feature type="transmembrane region" description="Helical" evidence="8">
    <location>
        <begin position="136"/>
        <end position="154"/>
    </location>
</feature>
<evidence type="ECO:0000256" key="7">
    <source>
        <dbReference type="ARBA" id="ARBA00023136"/>
    </source>
</evidence>
<sequence length="295" mass="30898">MAGVPLEAVAVATVRCEKHAAPARMRFRRLSLFPLTDLAFQLLFLLFLAAIFAGFVDSIAGGGGLITIPVMLIAGIPPLESIATNKLQSQFGSASATIAYARRGHVNLKSQLPMAAMSMVGGAVGAVLASLVPAGWLAAAIPFLLIAIALFFAIKPNLNDIDSHRRVTPFVFGVTIVPLVGLYDGIFGPGAGSFYMLGFVLLAGFGMLKATAHTKLINLGSNFGSFLVFAATGSVLWKIGLVMGVGQLLGAQVGSRLAMKNGAKLIKPLLVISYLALALKLIADPTHPVRVWLGF</sequence>
<keyword evidence="5 8" id="KW-0812">Transmembrane</keyword>
<keyword evidence="4 8" id="KW-1003">Cell membrane</keyword>
<name>A0A0T7GSB2_NEOGA</name>
<dbReference type="EMBL" id="CCRK01000007">
    <property type="protein sequence ID" value="CDZ50179.1"/>
    <property type="molecule type" value="Genomic_DNA"/>
</dbReference>
<keyword evidence="3" id="KW-0813">Transport</keyword>
<keyword evidence="6 8" id="KW-1133">Transmembrane helix</keyword>
<dbReference type="GO" id="GO:0005886">
    <property type="term" value="C:plasma membrane"/>
    <property type="evidence" value="ECO:0007669"/>
    <property type="project" value="UniProtKB-SubCell"/>
</dbReference>
<reference evidence="9 10" key="1">
    <citation type="submission" date="2014-08" db="EMBL/GenBank/DDBJ databases">
        <authorList>
            <person name="Chen Y.-H."/>
        </authorList>
    </citation>
    <scope>NUCLEOTIDE SEQUENCE [LARGE SCALE GENOMIC DNA]</scope>
</reference>
<protein>
    <recommendedName>
        <fullName evidence="8">Probable membrane transporter protein</fullName>
    </recommendedName>
</protein>
<dbReference type="InterPro" id="IPR052017">
    <property type="entry name" value="TSUP"/>
</dbReference>
<dbReference type="Proteomes" id="UP000039660">
    <property type="component" value="Unassembled WGS sequence"/>
</dbReference>
<evidence type="ECO:0000256" key="8">
    <source>
        <dbReference type="RuleBase" id="RU363041"/>
    </source>
</evidence>
<feature type="transmembrane region" description="Helical" evidence="8">
    <location>
        <begin position="59"/>
        <end position="79"/>
    </location>
</feature>
<dbReference type="Pfam" id="PF01925">
    <property type="entry name" value="TauE"/>
    <property type="match status" value="1"/>
</dbReference>
<comment type="similarity">
    <text evidence="2 8">Belongs to the 4-toluene sulfonate uptake permease (TSUP) (TC 2.A.102) family.</text>
</comment>
<evidence type="ECO:0000256" key="5">
    <source>
        <dbReference type="ARBA" id="ARBA00022692"/>
    </source>
</evidence>
<organism evidence="9 10">
    <name type="scientific">Neorhizobium galegae bv. officinalis</name>
    <dbReference type="NCBI Taxonomy" id="323656"/>
    <lineage>
        <taxon>Bacteria</taxon>
        <taxon>Pseudomonadati</taxon>
        <taxon>Pseudomonadota</taxon>
        <taxon>Alphaproteobacteria</taxon>
        <taxon>Hyphomicrobiales</taxon>
        <taxon>Rhizobiaceae</taxon>
        <taxon>Rhizobium/Agrobacterium group</taxon>
        <taxon>Neorhizobium</taxon>
    </lineage>
</organism>
<evidence type="ECO:0000256" key="1">
    <source>
        <dbReference type="ARBA" id="ARBA00004651"/>
    </source>
</evidence>
<comment type="subcellular location">
    <subcellularLocation>
        <location evidence="1 8">Cell membrane</location>
        <topology evidence="1 8">Multi-pass membrane protein</topology>
    </subcellularLocation>
</comment>
<evidence type="ECO:0000313" key="9">
    <source>
        <dbReference type="EMBL" id="CDZ50179.1"/>
    </source>
</evidence>
<gene>
    <name evidence="9" type="primary">yfcA</name>
    <name evidence="9" type="ORF">NGAL_HAMBI1189_33230</name>
</gene>
<feature type="transmembrane region" description="Helical" evidence="8">
    <location>
        <begin position="223"/>
        <end position="245"/>
    </location>
</feature>
<dbReference type="PANTHER" id="PTHR30269:SF0">
    <property type="entry name" value="MEMBRANE TRANSPORTER PROTEIN YFCA-RELATED"/>
    <property type="match status" value="1"/>
</dbReference>
<feature type="transmembrane region" description="Helical" evidence="8">
    <location>
        <begin position="112"/>
        <end position="130"/>
    </location>
</feature>
<evidence type="ECO:0000256" key="6">
    <source>
        <dbReference type="ARBA" id="ARBA00022989"/>
    </source>
</evidence>
<evidence type="ECO:0000256" key="4">
    <source>
        <dbReference type="ARBA" id="ARBA00022475"/>
    </source>
</evidence>
<evidence type="ECO:0000256" key="3">
    <source>
        <dbReference type="ARBA" id="ARBA00022448"/>
    </source>
</evidence>
<evidence type="ECO:0000256" key="2">
    <source>
        <dbReference type="ARBA" id="ARBA00009142"/>
    </source>
</evidence>
<feature type="transmembrane region" description="Helical" evidence="8">
    <location>
        <begin position="166"/>
        <end position="186"/>
    </location>
</feature>
<accession>A0A0T7GSB2</accession>